<dbReference type="AlphaFoldDB" id="A0AA38XPE4"/>
<gene>
    <name evidence="1" type="ORF">H2200_000900</name>
</gene>
<dbReference type="InterPro" id="IPR052895">
    <property type="entry name" value="HetReg/Transcr_Mod"/>
</dbReference>
<keyword evidence="2" id="KW-1185">Reference proteome</keyword>
<evidence type="ECO:0000313" key="2">
    <source>
        <dbReference type="Proteomes" id="UP001172673"/>
    </source>
</evidence>
<organism evidence="1 2">
    <name type="scientific">Cladophialophora chaetospira</name>
    <dbReference type="NCBI Taxonomy" id="386627"/>
    <lineage>
        <taxon>Eukaryota</taxon>
        <taxon>Fungi</taxon>
        <taxon>Dikarya</taxon>
        <taxon>Ascomycota</taxon>
        <taxon>Pezizomycotina</taxon>
        <taxon>Eurotiomycetes</taxon>
        <taxon>Chaetothyriomycetidae</taxon>
        <taxon>Chaetothyriales</taxon>
        <taxon>Herpotrichiellaceae</taxon>
        <taxon>Cladophialophora</taxon>
    </lineage>
</organism>
<dbReference type="PANTHER" id="PTHR24148:SF73">
    <property type="entry name" value="HET DOMAIN PROTEIN (AFU_ORTHOLOGUE AFUA_8G01020)"/>
    <property type="match status" value="1"/>
</dbReference>
<evidence type="ECO:0008006" key="3">
    <source>
        <dbReference type="Google" id="ProtNLM"/>
    </source>
</evidence>
<name>A0AA38XPE4_9EURO</name>
<dbReference type="EMBL" id="JAPDRK010000001">
    <property type="protein sequence ID" value="KAJ9617179.1"/>
    <property type="molecule type" value="Genomic_DNA"/>
</dbReference>
<evidence type="ECO:0000313" key="1">
    <source>
        <dbReference type="EMBL" id="KAJ9617179.1"/>
    </source>
</evidence>
<accession>A0AA38XPE4</accession>
<protein>
    <recommendedName>
        <fullName evidence="3">Heterokaryon incompatibility domain-containing protein</fullName>
    </recommendedName>
</protein>
<proteinExistence type="predicted"/>
<dbReference type="Proteomes" id="UP001172673">
    <property type="component" value="Unassembled WGS sequence"/>
</dbReference>
<comment type="caution">
    <text evidence="1">The sequence shown here is derived from an EMBL/GenBank/DDBJ whole genome shotgun (WGS) entry which is preliminary data.</text>
</comment>
<sequence>MGFVFSGAQQVIGWLATSNTPTLATPGSVQSDPNILGARILADVIATDQAAYPAWSTEDAVLGALTRLVQHEFWERLWIVQELNLAREALLYWQGQVISFHSLRRTLSHLFYPPKPGIHPLRAAISQSSREWDFQGLAIHSFLSEPDTERLDWSPDGRGFKDDLLDLVLKYKRHRCSLLHDRVYALRAMASDGHLLEPSYEKGAVKLLWSVLSVKAKGVNFPDLAHTKALGNYLDIHGHLMMEAVWYQPKFDSRGWLESFKAVYLGDKLNVNLCSECLSELHFRGLYGREDSPGDLIGIPELDIYFWMDHANARGTMQAMTGVMVLRLDTSSSSPGHKEIHFLGHDRVRSERLSLDFRLQGHKGEYLGDDPHLEVVDWKELHALLRMIWMGEREPLRCQRYKMVS</sequence>
<dbReference type="PANTHER" id="PTHR24148">
    <property type="entry name" value="ANKYRIN REPEAT DOMAIN-CONTAINING PROTEIN 39 HOMOLOG-RELATED"/>
    <property type="match status" value="1"/>
</dbReference>
<reference evidence="1" key="1">
    <citation type="submission" date="2022-10" db="EMBL/GenBank/DDBJ databases">
        <title>Culturing micro-colonial fungi from biological soil crusts in the Mojave desert and describing Neophaeococcomyces mojavensis, and introducing the new genera and species Taxawa tesnikishii.</title>
        <authorList>
            <person name="Kurbessoian T."/>
            <person name="Stajich J.E."/>
        </authorList>
    </citation>
    <scope>NUCLEOTIDE SEQUENCE</scope>
    <source>
        <strain evidence="1">TK_41</strain>
    </source>
</reference>